<comment type="similarity">
    <text evidence="1 7">Belongs to the class-II aminoacyl-tRNA synthetase family. Type 1 subfamily.</text>
</comment>
<feature type="site" description="Important for tRNA non-discrimination" evidence="7">
    <location>
        <position position="31"/>
    </location>
</feature>
<dbReference type="HAMAP" id="MF_00044">
    <property type="entry name" value="Asp_tRNA_synth_type1"/>
    <property type="match status" value="1"/>
</dbReference>
<dbReference type="CDD" id="cd00777">
    <property type="entry name" value="AspRS_core"/>
    <property type="match status" value="1"/>
</dbReference>
<feature type="binding site" evidence="7">
    <location>
        <begin position="530"/>
        <end position="533"/>
    </location>
    <ligand>
        <name>ATP</name>
        <dbReference type="ChEBI" id="CHEBI:30616"/>
    </ligand>
</feature>
<keyword evidence="4 7" id="KW-0067">ATP-binding</keyword>
<dbReference type="InterPro" id="IPR029351">
    <property type="entry name" value="GAD_dom"/>
</dbReference>
<dbReference type="InterPro" id="IPR047090">
    <property type="entry name" value="AspRS_core"/>
</dbReference>
<comment type="subcellular location">
    <subcellularLocation>
        <location evidence="7">Cytoplasm</location>
    </subcellularLocation>
</comment>
<dbReference type="Pfam" id="PF00152">
    <property type="entry name" value="tRNA-synt_2"/>
    <property type="match status" value="1"/>
</dbReference>
<dbReference type="SUPFAM" id="SSF55261">
    <property type="entry name" value="GAD domain-like"/>
    <property type="match status" value="1"/>
</dbReference>
<dbReference type="Gene3D" id="3.30.1360.30">
    <property type="entry name" value="GAD-like domain"/>
    <property type="match status" value="1"/>
</dbReference>
<dbReference type="NCBIfam" id="NF001750">
    <property type="entry name" value="PRK00476.1"/>
    <property type="match status" value="1"/>
</dbReference>
<dbReference type="PANTHER" id="PTHR22594">
    <property type="entry name" value="ASPARTYL/LYSYL-TRNA SYNTHETASE"/>
    <property type="match status" value="1"/>
</dbReference>
<evidence type="ECO:0000256" key="7">
    <source>
        <dbReference type="HAMAP-Rule" id="MF_00044"/>
    </source>
</evidence>
<dbReference type="Pfam" id="PF01336">
    <property type="entry name" value="tRNA_anti-codon"/>
    <property type="match status" value="1"/>
</dbReference>
<dbReference type="InterPro" id="IPR004365">
    <property type="entry name" value="NA-bd_OB_tRNA"/>
</dbReference>
<dbReference type="GO" id="GO:0050560">
    <property type="term" value="F:aspartate-tRNA(Asn) ligase activity"/>
    <property type="evidence" value="ECO:0007669"/>
    <property type="project" value="UniProtKB-EC"/>
</dbReference>
<dbReference type="NCBIfam" id="TIGR00459">
    <property type="entry name" value="aspS_bact"/>
    <property type="match status" value="1"/>
</dbReference>
<feature type="binding site" evidence="7">
    <location>
        <begin position="219"/>
        <end position="221"/>
    </location>
    <ligand>
        <name>ATP</name>
        <dbReference type="ChEBI" id="CHEBI:30616"/>
    </ligand>
</feature>
<evidence type="ECO:0000313" key="9">
    <source>
        <dbReference type="EMBL" id="OUO56876.1"/>
    </source>
</evidence>
<dbReference type="SUPFAM" id="SSF55681">
    <property type="entry name" value="Class II aaRS and biotin synthetases"/>
    <property type="match status" value="1"/>
</dbReference>
<dbReference type="GO" id="GO:0004815">
    <property type="term" value="F:aspartate-tRNA ligase activity"/>
    <property type="evidence" value="ECO:0007669"/>
    <property type="project" value="UniProtKB-UniRule"/>
</dbReference>
<dbReference type="PRINTS" id="PR01042">
    <property type="entry name" value="TRNASYNTHASP"/>
</dbReference>
<dbReference type="InterPro" id="IPR002312">
    <property type="entry name" value="Asp/Asn-tRNA-synth_IIb"/>
</dbReference>
<dbReference type="InterPro" id="IPR045864">
    <property type="entry name" value="aa-tRNA-synth_II/BPL/LPL"/>
</dbReference>
<feature type="binding site" evidence="7">
    <location>
        <position position="444"/>
    </location>
    <ligand>
        <name>L-aspartate</name>
        <dbReference type="ChEBI" id="CHEBI:29991"/>
    </ligand>
</feature>
<dbReference type="GO" id="GO:0005524">
    <property type="term" value="F:ATP binding"/>
    <property type="evidence" value="ECO:0007669"/>
    <property type="project" value="UniProtKB-UniRule"/>
</dbReference>
<comment type="function">
    <text evidence="7">Aspartyl-tRNA synthetase with relaxed tRNA specificity since it is able to aspartylate not only its cognate tRNA(Asp) but also tRNA(Asn). Reaction proceeds in two steps: L-aspartate is first activated by ATP to form Asp-AMP and then transferred to the acceptor end of tRNA(Asp/Asn).</text>
</comment>
<dbReference type="Gene3D" id="3.30.930.10">
    <property type="entry name" value="Bira Bifunctional Protein, Domain 2"/>
    <property type="match status" value="1"/>
</dbReference>
<dbReference type="Gene3D" id="2.40.50.140">
    <property type="entry name" value="Nucleic acid-binding proteins"/>
    <property type="match status" value="1"/>
</dbReference>
<dbReference type="PANTHER" id="PTHR22594:SF5">
    <property type="entry name" value="ASPARTATE--TRNA LIGASE, MITOCHONDRIAL"/>
    <property type="match status" value="1"/>
</dbReference>
<dbReference type="Pfam" id="PF02938">
    <property type="entry name" value="GAD"/>
    <property type="match status" value="1"/>
</dbReference>
<sequence length="582" mass="65226">MKRTNYCGDITASLLGTKQTLCGWVNSYRNHGGVLFIDVRDRSGICQVVVEPSKPFFAEASAVRNEYVVEVTGTVNRRIEGAVNKNMKTGEIEVVAEEFKVLNTSIPLPFDVDKSLSVAEEIRLKYRYLDLRNPHMYANLLLRHRIMQAARRYLDGQGFLEVETPILTRSTPEGARDYLVPSRVHHGEFYALPQSPQMFKQTLMASGIDRYFQLARCFRDEDLRADRQPEHTQIDMEMSFVTIDDIHEVVEGLMKEIFKTAGKDISVPFPKLSYHDAMEKYGSDKPDLRYSLEMKNVNDVFKNTGFKVFKEVLAAGGAIRALRGEKGAAYSRGHLDKLTELAKKNGAKGLVWLKVKDGALEGPSAKFFTPQEMSALKEAVSALDGDIILVGSDANLHTCQTFMGALRKELVKELPRQSEWAFAWITNFPLLEYIPEEDRWDAAHNPFTAPVEEDLPNLEKDPGSVRSYQFDLVLNGNELASGSVRNCRREVQERILALMKHSKEESARRFGMLLNALEAGAPPHGGIGLGLDRITALLAGEESIREVIAFPKTAQAVCPLTDSPNVVDDIQLKELGIEISKE</sequence>
<dbReference type="SUPFAM" id="SSF50249">
    <property type="entry name" value="Nucleic acid-binding proteins"/>
    <property type="match status" value="1"/>
</dbReference>
<feature type="domain" description="Aminoacyl-transfer RNA synthetases class-II family profile" evidence="8">
    <location>
        <begin position="142"/>
        <end position="551"/>
    </location>
</feature>
<reference evidence="10" key="1">
    <citation type="submission" date="2017-04" db="EMBL/GenBank/DDBJ databases">
        <title>Function of individual gut microbiota members based on whole genome sequencing of pure cultures obtained from chicken caecum.</title>
        <authorList>
            <person name="Medvecky M."/>
            <person name="Cejkova D."/>
            <person name="Polansky O."/>
            <person name="Karasova D."/>
            <person name="Kubasova T."/>
            <person name="Cizek A."/>
            <person name="Rychlik I."/>
        </authorList>
    </citation>
    <scope>NUCLEOTIDE SEQUENCE [LARGE SCALE GENOMIC DNA]</scope>
    <source>
        <strain evidence="10">An273</strain>
    </source>
</reference>
<dbReference type="InterPro" id="IPR012340">
    <property type="entry name" value="NA-bd_OB-fold"/>
</dbReference>
<dbReference type="CDD" id="cd04317">
    <property type="entry name" value="EcAspRS_like_N"/>
    <property type="match status" value="1"/>
</dbReference>
<dbReference type="EMBL" id="NFJD01000002">
    <property type="protein sequence ID" value="OUO56876.1"/>
    <property type="molecule type" value="Genomic_DNA"/>
</dbReference>
<feature type="binding site" evidence="7">
    <location>
        <position position="478"/>
    </location>
    <ligand>
        <name>ATP</name>
        <dbReference type="ChEBI" id="CHEBI:30616"/>
    </ligand>
</feature>
<evidence type="ECO:0000256" key="2">
    <source>
        <dbReference type="ARBA" id="ARBA00022598"/>
    </source>
</evidence>
<organism evidence="9 10">
    <name type="scientific">Candidatus Avelusimicrobium gallicola</name>
    <dbReference type="NCBI Taxonomy" id="2562704"/>
    <lineage>
        <taxon>Bacteria</taxon>
        <taxon>Pseudomonadati</taxon>
        <taxon>Elusimicrobiota</taxon>
        <taxon>Elusimicrobia</taxon>
        <taxon>Elusimicrobiales</taxon>
        <taxon>Elusimicrobiaceae</taxon>
        <taxon>Candidatus Avelusimicrobium</taxon>
    </lineage>
</organism>
<accession>A0A1Y4DCY2</accession>
<evidence type="ECO:0000256" key="1">
    <source>
        <dbReference type="ARBA" id="ARBA00006303"/>
    </source>
</evidence>
<feature type="binding site" evidence="7">
    <location>
        <position position="228"/>
    </location>
    <ligand>
        <name>ATP</name>
        <dbReference type="ChEBI" id="CHEBI:30616"/>
    </ligand>
</feature>
<feature type="binding site" evidence="7">
    <location>
        <position position="485"/>
    </location>
    <ligand>
        <name>L-aspartate</name>
        <dbReference type="ChEBI" id="CHEBI:29991"/>
    </ligand>
</feature>
<dbReference type="InterPro" id="IPR006195">
    <property type="entry name" value="aa-tRNA-synth_II"/>
</dbReference>
<evidence type="ECO:0000256" key="4">
    <source>
        <dbReference type="ARBA" id="ARBA00022840"/>
    </source>
</evidence>
<evidence type="ECO:0000313" key="10">
    <source>
        <dbReference type="Proteomes" id="UP000196368"/>
    </source>
</evidence>
<dbReference type="GO" id="GO:0005737">
    <property type="term" value="C:cytoplasm"/>
    <property type="evidence" value="ECO:0007669"/>
    <property type="project" value="UniProtKB-SubCell"/>
</dbReference>
<gene>
    <name evidence="7" type="primary">aspS</name>
    <name evidence="9" type="ORF">B5F75_03250</name>
</gene>
<feature type="binding site" evidence="7">
    <location>
        <position position="173"/>
    </location>
    <ligand>
        <name>L-aspartate</name>
        <dbReference type="ChEBI" id="CHEBI:29991"/>
    </ligand>
</feature>
<protein>
    <recommendedName>
        <fullName evidence="7">Aspartate--tRNA(Asp/Asn) ligase</fullName>
        <ecNumber evidence="7">6.1.1.23</ecNumber>
    </recommendedName>
    <alternativeName>
        <fullName evidence="7">Aspartyl-tRNA synthetase</fullName>
        <shortName evidence="7">AspRS</shortName>
    </alternativeName>
    <alternativeName>
        <fullName evidence="7">Non-discriminating aspartyl-tRNA synthetase</fullName>
        <shortName evidence="7">ND-AspRS</shortName>
    </alternativeName>
</protein>
<dbReference type="AlphaFoldDB" id="A0A1Y4DCY2"/>
<keyword evidence="5 7" id="KW-0648">Protein biosynthesis</keyword>
<feature type="region of interest" description="Aspartate" evidence="7">
    <location>
        <begin position="197"/>
        <end position="200"/>
    </location>
</feature>
<keyword evidence="3 7" id="KW-0547">Nucleotide-binding</keyword>
<dbReference type="RefSeq" id="WP_087287897.1">
    <property type="nucleotide sequence ID" value="NZ_NFJD01000002.1"/>
</dbReference>
<name>A0A1Y4DCY2_9BACT</name>
<evidence type="ECO:0000256" key="5">
    <source>
        <dbReference type="ARBA" id="ARBA00022917"/>
    </source>
</evidence>
<dbReference type="EC" id="6.1.1.23" evidence="7"/>
<dbReference type="InterPro" id="IPR004524">
    <property type="entry name" value="Asp-tRNA-ligase_1"/>
</dbReference>
<dbReference type="OrthoDB" id="9802326at2"/>
<feature type="binding site" evidence="7">
    <location>
        <position position="219"/>
    </location>
    <ligand>
        <name>L-aspartate</name>
        <dbReference type="ChEBI" id="CHEBI:29991"/>
    </ligand>
</feature>
<evidence type="ECO:0000256" key="3">
    <source>
        <dbReference type="ARBA" id="ARBA00022741"/>
    </source>
</evidence>
<dbReference type="InterPro" id="IPR004364">
    <property type="entry name" value="Aa-tRNA-synt_II"/>
</dbReference>
<dbReference type="GO" id="GO:0006422">
    <property type="term" value="P:aspartyl-tRNA aminoacylation"/>
    <property type="evidence" value="ECO:0007669"/>
    <property type="project" value="UniProtKB-UniRule"/>
</dbReference>
<comment type="subunit">
    <text evidence="7">Homodimer.</text>
</comment>
<dbReference type="InterPro" id="IPR047089">
    <property type="entry name" value="Asp-tRNA-ligase_1_N"/>
</dbReference>
<evidence type="ECO:0000259" key="8">
    <source>
        <dbReference type="PROSITE" id="PS50862"/>
    </source>
</evidence>
<keyword evidence="10" id="KW-1185">Reference proteome</keyword>
<evidence type="ECO:0000256" key="6">
    <source>
        <dbReference type="ARBA" id="ARBA00023146"/>
    </source>
</evidence>
<comment type="caution">
    <text evidence="9">The sequence shown here is derived from an EMBL/GenBank/DDBJ whole genome shotgun (WGS) entry which is preliminary data.</text>
</comment>
<keyword evidence="7" id="KW-0963">Cytoplasm</keyword>
<keyword evidence="2 7" id="KW-0436">Ligase</keyword>
<dbReference type="Proteomes" id="UP000196368">
    <property type="component" value="Unassembled WGS sequence"/>
</dbReference>
<keyword evidence="6 7" id="KW-0030">Aminoacyl-tRNA synthetase</keyword>
<dbReference type="PROSITE" id="PS50862">
    <property type="entry name" value="AA_TRNA_LIGASE_II"/>
    <property type="match status" value="1"/>
</dbReference>
<feature type="site" description="Important for tRNA non-discrimination" evidence="7">
    <location>
        <position position="81"/>
    </location>
</feature>
<comment type="catalytic activity">
    <reaction evidence="7">
        <text>tRNA(Asx) + L-aspartate + ATP = L-aspartyl-tRNA(Asx) + AMP + diphosphate</text>
        <dbReference type="Rhea" id="RHEA:18349"/>
        <dbReference type="Rhea" id="RHEA-COMP:9710"/>
        <dbReference type="Rhea" id="RHEA-COMP:9711"/>
        <dbReference type="ChEBI" id="CHEBI:29991"/>
        <dbReference type="ChEBI" id="CHEBI:30616"/>
        <dbReference type="ChEBI" id="CHEBI:33019"/>
        <dbReference type="ChEBI" id="CHEBI:78442"/>
        <dbReference type="ChEBI" id="CHEBI:78516"/>
        <dbReference type="ChEBI" id="CHEBI:456215"/>
        <dbReference type="EC" id="6.1.1.23"/>
    </reaction>
</comment>
<proteinExistence type="inferred from homology"/>
<dbReference type="GO" id="GO:0003676">
    <property type="term" value="F:nucleic acid binding"/>
    <property type="evidence" value="ECO:0007669"/>
    <property type="project" value="InterPro"/>
</dbReference>
<dbReference type="InterPro" id="IPR004115">
    <property type="entry name" value="GAD-like_sf"/>
</dbReference>